<sequence length="413" mass="45317">MKLGFFSAMLCASMVTNAAETTPDTVAQHYSDLAHAVYSDALSSARSLQAANLEFSQNPSEQSLVLAQEAWKTSRVFYQQSEVFRFGNPVVDDWEGQLNAWPLDEGFIDYVDTASYPSELGNLAANLNIIASDSIEVGEQKIDAKIIDSKLLASLNELSGSEANVATGYHAIEFLLWGQDLNGTKEGAGERPYTDFVVGEGCTHDNCDRRVAYLNAASDLLVEDLNWMVGQWQKGGDYQSTLAFEPREQVLRRMFFGMGSLSLGELAGERMKVALEANSTEDEHDCFSDNTHNSHYYNALGVRNVLTGSFQRLDGSELTGPNLLDLVAKQDTKLAEQTLAAFDATQVQMTALVDSAEKDGVHFDQLIAPTNTEGHTLVQNSIDALVEQTRYIELSAQQLGIVQLNPDTADHTF</sequence>
<gene>
    <name evidence="5" type="ORF">DBZ36_20345</name>
</gene>
<evidence type="ECO:0000259" key="4">
    <source>
        <dbReference type="Pfam" id="PF09375"/>
    </source>
</evidence>
<evidence type="ECO:0000256" key="3">
    <source>
        <dbReference type="SAM" id="SignalP"/>
    </source>
</evidence>
<dbReference type="CDD" id="cd14657">
    <property type="entry name" value="Imelysin_IrpA-like"/>
    <property type="match status" value="1"/>
</dbReference>
<dbReference type="Proteomes" id="UP000286482">
    <property type="component" value="Unassembled WGS sequence"/>
</dbReference>
<name>A0A420E5U4_9ALTE</name>
<evidence type="ECO:0000256" key="1">
    <source>
        <dbReference type="ARBA" id="ARBA00004196"/>
    </source>
</evidence>
<feature type="signal peptide" evidence="3">
    <location>
        <begin position="1"/>
        <end position="18"/>
    </location>
</feature>
<accession>A0A420E5U4</accession>
<evidence type="ECO:0000313" key="6">
    <source>
        <dbReference type="Proteomes" id="UP000286482"/>
    </source>
</evidence>
<reference evidence="5 6" key="1">
    <citation type="submission" date="2018-09" db="EMBL/GenBank/DDBJ databases">
        <authorList>
            <person name="Wang Z."/>
        </authorList>
    </citation>
    <scope>NUCLEOTIDE SEQUENCE [LARGE SCALE GENOMIC DNA]</scope>
    <source>
        <strain evidence="5 6">ALS 81</strain>
    </source>
</reference>
<dbReference type="EMBL" id="RAQO01000013">
    <property type="protein sequence ID" value="RKF12814.1"/>
    <property type="molecule type" value="Genomic_DNA"/>
</dbReference>
<dbReference type="OrthoDB" id="9764688at2"/>
<protein>
    <submittedName>
        <fullName evidence="5">Peptidase</fullName>
    </submittedName>
</protein>
<keyword evidence="6" id="KW-1185">Reference proteome</keyword>
<dbReference type="GO" id="GO:0030313">
    <property type="term" value="C:cell envelope"/>
    <property type="evidence" value="ECO:0007669"/>
    <property type="project" value="UniProtKB-SubCell"/>
</dbReference>
<feature type="domain" description="Imelysin-like" evidence="4">
    <location>
        <begin position="34"/>
        <end position="390"/>
    </location>
</feature>
<evidence type="ECO:0000313" key="5">
    <source>
        <dbReference type="EMBL" id="RKF12814.1"/>
    </source>
</evidence>
<dbReference type="AlphaFoldDB" id="A0A420E5U4"/>
<comment type="subcellular location">
    <subcellularLocation>
        <location evidence="1">Cell envelope</location>
    </subcellularLocation>
</comment>
<dbReference type="Gene3D" id="1.20.1420.20">
    <property type="entry name" value="M75 peptidase, HXXE motif"/>
    <property type="match status" value="1"/>
</dbReference>
<dbReference type="Pfam" id="PF09375">
    <property type="entry name" value="Peptidase_M75"/>
    <property type="match status" value="1"/>
</dbReference>
<dbReference type="InterPro" id="IPR018976">
    <property type="entry name" value="Imelysin-like"/>
</dbReference>
<dbReference type="RefSeq" id="WP_120356821.1">
    <property type="nucleotide sequence ID" value="NZ_RAQO01000013.1"/>
</dbReference>
<feature type="chain" id="PRO_5018981532" evidence="3">
    <location>
        <begin position="19"/>
        <end position="413"/>
    </location>
</feature>
<comment type="caution">
    <text evidence="5">The sequence shown here is derived from an EMBL/GenBank/DDBJ whole genome shotgun (WGS) entry which is preliminary data.</text>
</comment>
<proteinExistence type="predicted"/>
<dbReference type="InterPro" id="IPR038352">
    <property type="entry name" value="Imelysin_sf"/>
</dbReference>
<evidence type="ECO:0000256" key="2">
    <source>
        <dbReference type="ARBA" id="ARBA00022729"/>
    </source>
</evidence>
<keyword evidence="2 3" id="KW-0732">Signal</keyword>
<organism evidence="5 6">
    <name type="scientific">Alginatibacterium sediminis</name>
    <dbReference type="NCBI Taxonomy" id="2164068"/>
    <lineage>
        <taxon>Bacteria</taxon>
        <taxon>Pseudomonadati</taxon>
        <taxon>Pseudomonadota</taxon>
        <taxon>Gammaproteobacteria</taxon>
        <taxon>Alteromonadales</taxon>
        <taxon>Alteromonadaceae</taxon>
        <taxon>Alginatibacterium</taxon>
    </lineage>
</organism>